<dbReference type="InterPro" id="IPR039538">
    <property type="entry name" value="BetI_C"/>
</dbReference>
<protein>
    <submittedName>
        <fullName evidence="2">TetR family transcriptional regulator C-terminal domain-containing protein</fullName>
    </submittedName>
</protein>
<evidence type="ECO:0000313" key="2">
    <source>
        <dbReference type="EMBL" id="MCT8328654.1"/>
    </source>
</evidence>
<gene>
    <name evidence="2" type="ORF">N5I32_03895</name>
</gene>
<proteinExistence type="predicted"/>
<comment type="caution">
    <text evidence="2">The sequence shown here is derived from an EMBL/GenBank/DDBJ whole genome shotgun (WGS) entry which is preliminary data.</text>
</comment>
<evidence type="ECO:0000259" key="1">
    <source>
        <dbReference type="Pfam" id="PF13977"/>
    </source>
</evidence>
<dbReference type="Gene3D" id="1.10.357.10">
    <property type="entry name" value="Tetracycline Repressor, domain 2"/>
    <property type="match status" value="1"/>
</dbReference>
<reference evidence="3" key="1">
    <citation type="submission" date="2023-07" db="EMBL/GenBank/DDBJ databases">
        <title>Defluviimonas sediminis sp. nov., isolated from mangrove sediment.</title>
        <authorList>
            <person name="Liu L."/>
            <person name="Li J."/>
            <person name="Huang Y."/>
            <person name="Pan J."/>
            <person name="Li M."/>
        </authorList>
    </citation>
    <scope>NUCLEOTIDE SEQUENCE [LARGE SCALE GENOMIC DNA]</scope>
    <source>
        <strain evidence="3">FT324</strain>
    </source>
</reference>
<accession>A0ABT2NM65</accession>
<keyword evidence="3" id="KW-1185">Reference proteome</keyword>
<dbReference type="InterPro" id="IPR036271">
    <property type="entry name" value="Tet_transcr_reg_TetR-rel_C_sf"/>
</dbReference>
<sequence length="198" mass="22224">MADMIFSAGAPEAGINPHEQAIVATMDEIVRRGLKPLRARHVAERLGITTRDLSRLCAWPALRAQAYERVENRMIDEVYPVGVNSELVIETWLSQAFDPRSARAWQRWSDAWDMSCEDADMAAAFARVQNRYFEDMARVLAAGPWRLPDPEATAIRLFAIEDGLACQLLTCAPFLNRQRAEAVLRGAFEAECRFSAPA</sequence>
<dbReference type="EMBL" id="JAOCQF010000001">
    <property type="protein sequence ID" value="MCT8328654.1"/>
    <property type="molecule type" value="Genomic_DNA"/>
</dbReference>
<name>A0ABT2NM65_9RHOB</name>
<dbReference type="Pfam" id="PF13977">
    <property type="entry name" value="TetR_C_6"/>
    <property type="match status" value="1"/>
</dbReference>
<dbReference type="Proteomes" id="UP001205601">
    <property type="component" value="Unassembled WGS sequence"/>
</dbReference>
<evidence type="ECO:0000313" key="3">
    <source>
        <dbReference type="Proteomes" id="UP001205601"/>
    </source>
</evidence>
<dbReference type="SUPFAM" id="SSF48498">
    <property type="entry name" value="Tetracyclin repressor-like, C-terminal domain"/>
    <property type="match status" value="1"/>
</dbReference>
<dbReference type="RefSeq" id="WP_261494079.1">
    <property type="nucleotide sequence ID" value="NZ_JAOCQF010000001.1"/>
</dbReference>
<organism evidence="2 3">
    <name type="scientific">Albidovulum sediminis</name>
    <dbReference type="NCBI Taxonomy" id="3066345"/>
    <lineage>
        <taxon>Bacteria</taxon>
        <taxon>Pseudomonadati</taxon>
        <taxon>Pseudomonadota</taxon>
        <taxon>Alphaproteobacteria</taxon>
        <taxon>Rhodobacterales</taxon>
        <taxon>Paracoccaceae</taxon>
        <taxon>Albidovulum</taxon>
    </lineage>
</organism>
<feature type="domain" description="BetI-type transcriptional repressor C-terminal" evidence="1">
    <location>
        <begin position="97"/>
        <end position="192"/>
    </location>
</feature>